<feature type="region of interest" description="Disordered" evidence="1">
    <location>
        <begin position="111"/>
        <end position="145"/>
    </location>
</feature>
<sequence length="480" mass="54887">MAGSNTSNGKLPKKMSCFICGNIYQDENRRVGLFHVPKKNFSSWKFVLPELLEKSRLCDIHFDKCDVLKGITVGKDFYPYDRWRLLPSAIPKHLLVKQSAAASRTQSRTPLKDIFSVNHTGNQPTNYFPPKKRNSKGSTSISQTPENKIAMDEDEEHSIVGCAIENTPENKIAMDEDEEHSIVGCAIENTPENKIAMDEDEEHSIVGCAIKKNCLRIAINAGYFTILTGKFNQDPLERFFGIVRGIDDTPTAHSWLQIFRILSVYNPTKMHLVRGNIDNEENLRVLVSYEECLLNKFKACEKEAARIRESFKEQLLEELSVRYVDVMDNQSSNDEVKHEMLYDMCGYLVKTRDSVWIHCPNCKKGLITKYEDLPSTFLSADYTADRNHGGLTFVTVFSPVYSFWDMSVAKKNSPNKFKSPPKKSPIKKIKKSSRNWSEEERFVLRTFINKYNKELQQVQKSTADARISAESSLLYVNLTV</sequence>
<feature type="compositionally biased region" description="Polar residues" evidence="1">
    <location>
        <begin position="117"/>
        <end position="126"/>
    </location>
</feature>
<evidence type="ECO:0000256" key="1">
    <source>
        <dbReference type="SAM" id="MobiDB-lite"/>
    </source>
</evidence>
<dbReference type="Proteomes" id="UP001234178">
    <property type="component" value="Unassembled WGS sequence"/>
</dbReference>
<keyword evidence="3" id="KW-1185">Reference proteome</keyword>
<name>A0ABR0B1Q1_9CRUS</name>
<evidence type="ECO:0000313" key="3">
    <source>
        <dbReference type="Proteomes" id="UP001234178"/>
    </source>
</evidence>
<evidence type="ECO:0000313" key="2">
    <source>
        <dbReference type="EMBL" id="KAK4035628.1"/>
    </source>
</evidence>
<dbReference type="EMBL" id="JAOYFB010000040">
    <property type="protein sequence ID" value="KAK4035628.1"/>
    <property type="molecule type" value="Genomic_DNA"/>
</dbReference>
<protein>
    <recommendedName>
        <fullName evidence="4">THAP-type domain-containing protein</fullName>
    </recommendedName>
</protein>
<feature type="compositionally biased region" description="Polar residues" evidence="1">
    <location>
        <begin position="136"/>
        <end position="145"/>
    </location>
</feature>
<organism evidence="2 3">
    <name type="scientific">Daphnia magna</name>
    <dbReference type="NCBI Taxonomy" id="35525"/>
    <lineage>
        <taxon>Eukaryota</taxon>
        <taxon>Metazoa</taxon>
        <taxon>Ecdysozoa</taxon>
        <taxon>Arthropoda</taxon>
        <taxon>Crustacea</taxon>
        <taxon>Branchiopoda</taxon>
        <taxon>Diplostraca</taxon>
        <taxon>Cladocera</taxon>
        <taxon>Anomopoda</taxon>
        <taxon>Daphniidae</taxon>
        <taxon>Daphnia</taxon>
    </lineage>
</organism>
<reference evidence="2 3" key="1">
    <citation type="journal article" date="2023" name="Nucleic Acids Res.">
        <title>The hologenome of Daphnia magna reveals possible DNA methylation and microbiome-mediated evolution of the host genome.</title>
        <authorList>
            <person name="Chaturvedi A."/>
            <person name="Li X."/>
            <person name="Dhandapani V."/>
            <person name="Marshall H."/>
            <person name="Kissane S."/>
            <person name="Cuenca-Cambronero M."/>
            <person name="Asole G."/>
            <person name="Calvet F."/>
            <person name="Ruiz-Romero M."/>
            <person name="Marangio P."/>
            <person name="Guigo R."/>
            <person name="Rago D."/>
            <person name="Mirbahai L."/>
            <person name="Eastwood N."/>
            <person name="Colbourne J.K."/>
            <person name="Zhou J."/>
            <person name="Mallon E."/>
            <person name="Orsini L."/>
        </authorList>
    </citation>
    <scope>NUCLEOTIDE SEQUENCE [LARGE SCALE GENOMIC DNA]</scope>
    <source>
        <strain evidence="2">LRV0_1</strain>
    </source>
</reference>
<evidence type="ECO:0008006" key="4">
    <source>
        <dbReference type="Google" id="ProtNLM"/>
    </source>
</evidence>
<gene>
    <name evidence="2" type="ORF">OUZ56_027715</name>
</gene>
<accession>A0ABR0B1Q1</accession>
<proteinExistence type="predicted"/>
<comment type="caution">
    <text evidence="2">The sequence shown here is derived from an EMBL/GenBank/DDBJ whole genome shotgun (WGS) entry which is preliminary data.</text>
</comment>